<dbReference type="SUPFAM" id="SSF50447">
    <property type="entry name" value="Translation proteins"/>
    <property type="match status" value="1"/>
</dbReference>
<dbReference type="FunFam" id="3.30.930.10:FF:000011">
    <property type="entry name" value="Alanine--tRNA ligase, cytoplasmic"/>
    <property type="match status" value="1"/>
</dbReference>
<evidence type="ECO:0000256" key="13">
    <source>
        <dbReference type="ARBA" id="ARBA00048300"/>
    </source>
</evidence>
<dbReference type="Gene3D" id="3.30.930.10">
    <property type="entry name" value="Bira Bifunctional Protein, Domain 2"/>
    <property type="match status" value="1"/>
</dbReference>
<comment type="similarity">
    <text evidence="1">Belongs to the class-II aminoacyl-tRNA synthetase family.</text>
</comment>
<feature type="non-terminal residue" evidence="15">
    <location>
        <position position="1"/>
    </location>
</feature>
<evidence type="ECO:0000256" key="6">
    <source>
        <dbReference type="ARBA" id="ARBA00022741"/>
    </source>
</evidence>
<evidence type="ECO:0000256" key="4">
    <source>
        <dbReference type="ARBA" id="ARBA00022598"/>
    </source>
</evidence>
<protein>
    <recommendedName>
        <fullName evidence="2">alanine--tRNA ligase</fullName>
        <ecNumber evidence="2">6.1.1.7</ecNumber>
    </recommendedName>
    <alternativeName>
        <fullName evidence="12">Alanyl-tRNA synthetase</fullName>
    </alternativeName>
</protein>
<dbReference type="AlphaFoldDB" id="A0A6G0ZG26"/>
<dbReference type="EMBL" id="VUJU01000601">
    <property type="protein sequence ID" value="KAF0769423.1"/>
    <property type="molecule type" value="Genomic_DNA"/>
</dbReference>
<dbReference type="PROSITE" id="PS50860">
    <property type="entry name" value="AA_TRNA_LIGASE_II_ALA"/>
    <property type="match status" value="1"/>
</dbReference>
<evidence type="ECO:0000256" key="1">
    <source>
        <dbReference type="ARBA" id="ARBA00008226"/>
    </source>
</evidence>
<evidence type="ECO:0000256" key="7">
    <source>
        <dbReference type="ARBA" id="ARBA00022833"/>
    </source>
</evidence>
<dbReference type="NCBIfam" id="TIGR00344">
    <property type="entry name" value="alaS"/>
    <property type="match status" value="1"/>
</dbReference>
<dbReference type="InterPro" id="IPR018163">
    <property type="entry name" value="Thr/Ala-tRNA-synth_IIc_edit"/>
</dbReference>
<evidence type="ECO:0000256" key="10">
    <source>
        <dbReference type="ARBA" id="ARBA00022917"/>
    </source>
</evidence>
<dbReference type="SUPFAM" id="SSF55186">
    <property type="entry name" value="ThrRS/AlaRS common domain"/>
    <property type="match status" value="1"/>
</dbReference>
<keyword evidence="8" id="KW-0067">ATP-binding</keyword>
<dbReference type="InterPro" id="IPR002318">
    <property type="entry name" value="Ala-tRNA-lgiase_IIc"/>
</dbReference>
<dbReference type="InterPro" id="IPR018162">
    <property type="entry name" value="Ala-tRNA-ligase_IIc_anticod-bd"/>
</dbReference>
<dbReference type="PRINTS" id="PR00980">
    <property type="entry name" value="TRNASYNTHALA"/>
</dbReference>
<evidence type="ECO:0000259" key="14">
    <source>
        <dbReference type="PROSITE" id="PS50860"/>
    </source>
</evidence>
<dbReference type="SUPFAM" id="SSF55681">
    <property type="entry name" value="Class II aaRS and biotin synthetases"/>
    <property type="match status" value="1"/>
</dbReference>
<dbReference type="Gene3D" id="2.40.30.130">
    <property type="match status" value="1"/>
</dbReference>
<dbReference type="InterPro" id="IPR009000">
    <property type="entry name" value="Transl_B-barrel_sf"/>
</dbReference>
<dbReference type="PANTHER" id="PTHR11777:SF9">
    <property type="entry name" value="ALANINE--TRNA LIGASE, CYTOPLASMIC"/>
    <property type="match status" value="1"/>
</dbReference>
<dbReference type="OrthoDB" id="2423964at2759"/>
<keyword evidence="16" id="KW-1185">Reference proteome</keyword>
<dbReference type="Proteomes" id="UP000478052">
    <property type="component" value="Unassembled WGS sequence"/>
</dbReference>
<dbReference type="PANTHER" id="PTHR11777">
    <property type="entry name" value="ALANYL-TRNA SYNTHETASE"/>
    <property type="match status" value="1"/>
</dbReference>
<evidence type="ECO:0000313" key="15">
    <source>
        <dbReference type="EMBL" id="KAF0769423.1"/>
    </source>
</evidence>
<dbReference type="CDD" id="cd00673">
    <property type="entry name" value="AlaRS_core"/>
    <property type="match status" value="1"/>
</dbReference>
<dbReference type="InterPro" id="IPR050058">
    <property type="entry name" value="Ala-tRNA_ligase"/>
</dbReference>
<evidence type="ECO:0000256" key="11">
    <source>
        <dbReference type="ARBA" id="ARBA00023146"/>
    </source>
</evidence>
<dbReference type="GO" id="GO:0005739">
    <property type="term" value="C:mitochondrion"/>
    <property type="evidence" value="ECO:0007669"/>
    <property type="project" value="TreeGrafter"/>
</dbReference>
<keyword evidence="6" id="KW-0547">Nucleotide-binding</keyword>
<evidence type="ECO:0000256" key="2">
    <source>
        <dbReference type="ARBA" id="ARBA00013168"/>
    </source>
</evidence>
<keyword evidence="3" id="KW-0820">tRNA-binding</keyword>
<dbReference type="Pfam" id="PF01411">
    <property type="entry name" value="tRNA-synt_2c"/>
    <property type="match status" value="2"/>
</dbReference>
<dbReference type="GO" id="GO:0004813">
    <property type="term" value="F:alanine-tRNA ligase activity"/>
    <property type="evidence" value="ECO:0007669"/>
    <property type="project" value="UniProtKB-EC"/>
</dbReference>
<keyword evidence="9" id="KW-0694">RNA-binding</keyword>
<dbReference type="GO" id="GO:0046872">
    <property type="term" value="F:metal ion binding"/>
    <property type="evidence" value="ECO:0007669"/>
    <property type="project" value="UniProtKB-KW"/>
</dbReference>
<dbReference type="InterPro" id="IPR045864">
    <property type="entry name" value="aa-tRNA-synth_II/BPL/LPL"/>
</dbReference>
<dbReference type="GO" id="GO:0002161">
    <property type="term" value="F:aminoacyl-tRNA deacylase activity"/>
    <property type="evidence" value="ECO:0007669"/>
    <property type="project" value="TreeGrafter"/>
</dbReference>
<keyword evidence="10" id="KW-0648">Protein biosynthesis</keyword>
<evidence type="ECO:0000256" key="9">
    <source>
        <dbReference type="ARBA" id="ARBA00022884"/>
    </source>
</evidence>
<evidence type="ECO:0000313" key="16">
    <source>
        <dbReference type="Proteomes" id="UP000478052"/>
    </source>
</evidence>
<dbReference type="InterPro" id="IPR018165">
    <property type="entry name" value="Ala-tRNA-synth_IIc_core"/>
</dbReference>
<dbReference type="EC" id="6.1.1.7" evidence="2"/>
<organism evidence="15 16">
    <name type="scientific">Aphis craccivora</name>
    <name type="common">Cowpea aphid</name>
    <dbReference type="NCBI Taxonomy" id="307492"/>
    <lineage>
        <taxon>Eukaryota</taxon>
        <taxon>Metazoa</taxon>
        <taxon>Ecdysozoa</taxon>
        <taxon>Arthropoda</taxon>
        <taxon>Hexapoda</taxon>
        <taxon>Insecta</taxon>
        <taxon>Pterygota</taxon>
        <taxon>Neoptera</taxon>
        <taxon>Paraneoptera</taxon>
        <taxon>Hemiptera</taxon>
        <taxon>Sternorrhyncha</taxon>
        <taxon>Aphidomorpha</taxon>
        <taxon>Aphidoidea</taxon>
        <taxon>Aphididae</taxon>
        <taxon>Aphidini</taxon>
        <taxon>Aphis</taxon>
        <taxon>Aphis</taxon>
    </lineage>
</organism>
<keyword evidence="11" id="KW-0030">Aminoacyl-tRNA synthetase</keyword>
<dbReference type="InterPro" id="IPR018164">
    <property type="entry name" value="Ala-tRNA-synth_IIc_N"/>
</dbReference>
<evidence type="ECO:0000256" key="5">
    <source>
        <dbReference type="ARBA" id="ARBA00022723"/>
    </source>
</evidence>
<sequence length="990" mass="113789">ILKRNEEMIKLRFKPLNINNRIRFKSFLSSNEIRKRFIDYFVKENNHKYIKSSPVVPYNDPTIAFVNAGMCQFKSVLLGQRTLAANCVANSQKCIRVGGKHNDLDVVGSDGYHHTFFEMLGNWSFGRYGKVEINAEACRLAWNLLTSPPFNIPTEQLYCTVFNGDETLDVKADDETLQIWKHIGVNDDHIVMNGANDNFWEMGETGPCGPCTEIHIDYPPSGGKNLIELWNIVFIQYSREKNTMRKLPNYFIDTGMGLERLTMVLQDKISTYDTDLFSPIFDIIFNACKISKYKGSYYDNTSLDTYYRVLADHGRMITVALSDNMLPSQNHKLRRLIRKSFILAETNFKVQAGYTLMCDIADEVSNSLGNVYPELIKNNEKVKHLMKHEYTIFNKLRKSVSKDWKMVVEKCPTLKNFDPYEECTGFVPACNYLMKNKNMKNIPAFTLYDAFGLEKKTIERLAEVMGKPASWNELHEKLKKLQTKTIKHIKKKSNNYIMIENIPKTDDSFKYEIIRYNNKSYLSPVLIAKLLAIVDINGIIVTEPDIKEQGDIVSLVLDKTSFYCTAGGQQNDIGIIKTNNGIVFNVTGVDKIEETGVILHHIESSDWPILLREKELNVQVDSNYRLGLMRAHSSIHILNSVLNSYLIVTTQLSSCVKKDFTSFTFALFGQKFLPEDALLIEDKVNNIIQSAVPVKRTTVTSNDLNQINVTLLPGEVYPDELHVIDMYNNIDNSYISREACCGTHVQNTLDVIDFCIVQYKCLSNECTIMAVTGPLCAEARIFGQKLIEKSNFVEHLVNSTNLNNISSTKVHLMMNHKNQLKSELKNVFQNYIPLKVQIQINKKIFATERKIQKIIKEKKMQILCDAIKDLCEDNYAVGFVDCDAAYLDDNCYDFEHVVHVCGEIPCLFLAYNKENIHVYLRVPKDLQEDVNWLNNFWNKFEIKPIKLKNKVQFKATEFKVKQVDKYKALKLIDNVIEDVKKNYFSSIINK</sequence>
<keyword evidence="7" id="KW-0862">Zinc</keyword>
<feature type="domain" description="Alanyl-transfer RNA synthetases family profile" evidence="14">
    <location>
        <begin position="28"/>
        <end position="758"/>
    </location>
</feature>
<dbReference type="Gene3D" id="3.30.980.10">
    <property type="entry name" value="Threonyl-trna Synthetase, Chain A, domain 2"/>
    <property type="match status" value="1"/>
</dbReference>
<dbReference type="GO" id="GO:0000049">
    <property type="term" value="F:tRNA binding"/>
    <property type="evidence" value="ECO:0007669"/>
    <property type="project" value="UniProtKB-KW"/>
</dbReference>
<comment type="catalytic activity">
    <reaction evidence="13">
        <text>tRNA(Ala) + L-alanine + ATP = L-alanyl-tRNA(Ala) + AMP + diphosphate</text>
        <dbReference type="Rhea" id="RHEA:12540"/>
        <dbReference type="Rhea" id="RHEA-COMP:9657"/>
        <dbReference type="Rhea" id="RHEA-COMP:9923"/>
        <dbReference type="ChEBI" id="CHEBI:30616"/>
        <dbReference type="ChEBI" id="CHEBI:33019"/>
        <dbReference type="ChEBI" id="CHEBI:57972"/>
        <dbReference type="ChEBI" id="CHEBI:78442"/>
        <dbReference type="ChEBI" id="CHEBI:78497"/>
        <dbReference type="ChEBI" id="CHEBI:456215"/>
        <dbReference type="EC" id="6.1.1.7"/>
    </reaction>
</comment>
<accession>A0A6G0ZG26</accession>
<evidence type="ECO:0000256" key="12">
    <source>
        <dbReference type="ARBA" id="ARBA00032577"/>
    </source>
</evidence>
<evidence type="ECO:0000256" key="8">
    <source>
        <dbReference type="ARBA" id="ARBA00022840"/>
    </source>
</evidence>
<proteinExistence type="inferred from homology"/>
<comment type="caution">
    <text evidence="15">The sequence shown here is derived from an EMBL/GenBank/DDBJ whole genome shotgun (WGS) entry which is preliminary data.</text>
</comment>
<keyword evidence="4 15" id="KW-0436">Ligase</keyword>
<name>A0A6G0ZG26_APHCR</name>
<dbReference type="GO" id="GO:0006419">
    <property type="term" value="P:alanyl-tRNA aminoacylation"/>
    <property type="evidence" value="ECO:0007669"/>
    <property type="project" value="InterPro"/>
</dbReference>
<evidence type="ECO:0000256" key="3">
    <source>
        <dbReference type="ARBA" id="ARBA00022555"/>
    </source>
</evidence>
<reference evidence="15 16" key="1">
    <citation type="submission" date="2019-08" db="EMBL/GenBank/DDBJ databases">
        <title>Whole genome of Aphis craccivora.</title>
        <authorList>
            <person name="Voronova N.V."/>
            <person name="Shulinski R.S."/>
            <person name="Bandarenka Y.V."/>
            <person name="Zhorov D.G."/>
            <person name="Warner D."/>
        </authorList>
    </citation>
    <scope>NUCLEOTIDE SEQUENCE [LARGE SCALE GENOMIC DNA]</scope>
    <source>
        <strain evidence="15">180601</strain>
        <tissue evidence="15">Whole Body</tissue>
    </source>
</reference>
<keyword evidence="5" id="KW-0479">Metal-binding</keyword>
<gene>
    <name evidence="15" type="ORF">FWK35_00000859</name>
</gene>
<dbReference type="GO" id="GO:0005524">
    <property type="term" value="F:ATP binding"/>
    <property type="evidence" value="ECO:0007669"/>
    <property type="project" value="UniProtKB-KW"/>
</dbReference>
<dbReference type="SUPFAM" id="SSF101353">
    <property type="entry name" value="Putative anticodon-binding domain of alanyl-tRNA synthetase (AlaRS)"/>
    <property type="match status" value="1"/>
</dbReference>